<dbReference type="AlphaFoldDB" id="A0AA36ATS2"/>
<evidence type="ECO:0000313" key="2">
    <source>
        <dbReference type="Proteomes" id="UP001162480"/>
    </source>
</evidence>
<keyword evidence="2" id="KW-1185">Reference proteome</keyword>
<evidence type="ECO:0000313" key="1">
    <source>
        <dbReference type="EMBL" id="CAI9721406.1"/>
    </source>
</evidence>
<protein>
    <submittedName>
        <fullName evidence="1">Uncharacterized protein</fullName>
    </submittedName>
</protein>
<accession>A0AA36ATS2</accession>
<gene>
    <name evidence="1" type="ORF">OCTVUL_1B012868</name>
</gene>
<name>A0AA36ATS2_OCTVU</name>
<organism evidence="1 2">
    <name type="scientific">Octopus vulgaris</name>
    <name type="common">Common octopus</name>
    <dbReference type="NCBI Taxonomy" id="6645"/>
    <lineage>
        <taxon>Eukaryota</taxon>
        <taxon>Metazoa</taxon>
        <taxon>Spiralia</taxon>
        <taxon>Lophotrochozoa</taxon>
        <taxon>Mollusca</taxon>
        <taxon>Cephalopoda</taxon>
        <taxon>Coleoidea</taxon>
        <taxon>Octopodiformes</taxon>
        <taxon>Octopoda</taxon>
        <taxon>Incirrata</taxon>
        <taxon>Octopodidae</taxon>
        <taxon>Octopus</taxon>
    </lineage>
</organism>
<dbReference type="Proteomes" id="UP001162480">
    <property type="component" value="Chromosome 4"/>
</dbReference>
<dbReference type="EMBL" id="OX597817">
    <property type="protein sequence ID" value="CAI9721406.1"/>
    <property type="molecule type" value="Genomic_DNA"/>
</dbReference>
<proteinExistence type="predicted"/>
<reference evidence="1" key="1">
    <citation type="submission" date="2023-08" db="EMBL/GenBank/DDBJ databases">
        <authorList>
            <person name="Alioto T."/>
            <person name="Alioto T."/>
            <person name="Gomez Garrido J."/>
        </authorList>
    </citation>
    <scope>NUCLEOTIDE SEQUENCE</scope>
</reference>
<sequence length="96" mass="11100">MSDYEKIIIEQEQRSVDLAETPNRNAGSEENEVAILEVKKLPKQNWLRIDMELTLQWKHDHIDQLPNLIDLLGGTHLSVFVESRKPRCHICGSVTH</sequence>